<accession>A0A852V2W8</accession>
<evidence type="ECO:0000313" key="3">
    <source>
        <dbReference type="Proteomes" id="UP000576393"/>
    </source>
</evidence>
<keyword evidence="1" id="KW-0812">Transmembrane</keyword>
<keyword evidence="1" id="KW-0472">Membrane</keyword>
<protein>
    <submittedName>
        <fullName evidence="2">Uncharacterized protein</fullName>
    </submittedName>
</protein>
<keyword evidence="3" id="KW-1185">Reference proteome</keyword>
<proteinExistence type="predicted"/>
<evidence type="ECO:0000256" key="1">
    <source>
        <dbReference type="SAM" id="Phobius"/>
    </source>
</evidence>
<organism evidence="2 3">
    <name type="scientific">Streptosporangium sandarakinum</name>
    <dbReference type="NCBI Taxonomy" id="1260955"/>
    <lineage>
        <taxon>Bacteria</taxon>
        <taxon>Bacillati</taxon>
        <taxon>Actinomycetota</taxon>
        <taxon>Actinomycetes</taxon>
        <taxon>Streptosporangiales</taxon>
        <taxon>Streptosporangiaceae</taxon>
        <taxon>Streptosporangium</taxon>
    </lineage>
</organism>
<keyword evidence="1" id="KW-1133">Transmembrane helix</keyword>
<dbReference type="AlphaFoldDB" id="A0A852V2W8"/>
<dbReference type="Proteomes" id="UP000576393">
    <property type="component" value="Unassembled WGS sequence"/>
</dbReference>
<reference evidence="2 3" key="1">
    <citation type="submission" date="2020-07" db="EMBL/GenBank/DDBJ databases">
        <title>Sequencing the genomes of 1000 actinobacteria strains.</title>
        <authorList>
            <person name="Klenk H.-P."/>
        </authorList>
    </citation>
    <scope>NUCLEOTIDE SEQUENCE [LARGE SCALE GENOMIC DNA]</scope>
    <source>
        <strain evidence="2 3">DSM 45763</strain>
    </source>
</reference>
<sequence>MAARSTSAAPGKRGGGLGKLQDLHVTVPVIGKVNLPPPEHLAFYAVLGALGALEIIDWPIVLVIGAGHLLAGQRRSSVLRGAGQAAEAA</sequence>
<name>A0A852V2W8_9ACTN</name>
<dbReference type="RefSeq" id="WP_179825662.1">
    <property type="nucleotide sequence ID" value="NZ_JACCCO010000002.1"/>
</dbReference>
<feature type="transmembrane region" description="Helical" evidence="1">
    <location>
        <begin position="41"/>
        <end position="70"/>
    </location>
</feature>
<dbReference type="EMBL" id="JACCCO010000002">
    <property type="protein sequence ID" value="NYF42839.1"/>
    <property type="molecule type" value="Genomic_DNA"/>
</dbReference>
<evidence type="ECO:0000313" key="2">
    <source>
        <dbReference type="EMBL" id="NYF42839.1"/>
    </source>
</evidence>
<gene>
    <name evidence="2" type="ORF">HDA43_005040</name>
</gene>
<comment type="caution">
    <text evidence="2">The sequence shown here is derived from an EMBL/GenBank/DDBJ whole genome shotgun (WGS) entry which is preliminary data.</text>
</comment>